<evidence type="ECO:0000256" key="7">
    <source>
        <dbReference type="ARBA" id="ARBA00022801"/>
    </source>
</evidence>
<dbReference type="GO" id="GO:0006508">
    <property type="term" value="P:proteolysis"/>
    <property type="evidence" value="ECO:0007669"/>
    <property type="project" value="UniProtKB-KW"/>
</dbReference>
<keyword evidence="9" id="KW-0539">Nucleus</keyword>
<comment type="subcellular location">
    <subcellularLocation>
        <location evidence="2">Nucleus</location>
    </subcellularLocation>
</comment>
<evidence type="ECO:0000256" key="1">
    <source>
        <dbReference type="ARBA" id="ARBA00000707"/>
    </source>
</evidence>
<dbReference type="Pfam" id="PF00443">
    <property type="entry name" value="UCH"/>
    <property type="match status" value="1"/>
</dbReference>
<evidence type="ECO:0000256" key="2">
    <source>
        <dbReference type="ARBA" id="ARBA00004123"/>
    </source>
</evidence>
<dbReference type="EMBL" id="JALLPJ020001408">
    <property type="protein sequence ID" value="KAL3765110.1"/>
    <property type="molecule type" value="Genomic_DNA"/>
</dbReference>
<evidence type="ECO:0000256" key="8">
    <source>
        <dbReference type="ARBA" id="ARBA00022807"/>
    </source>
</evidence>
<comment type="catalytic activity">
    <reaction evidence="1">
        <text>Thiol-dependent hydrolysis of ester, thioester, amide, peptide and isopeptide bonds formed by the C-terminal Gly of ubiquitin (a 76-residue protein attached to proteins as an intracellular targeting signal).</text>
        <dbReference type="EC" id="3.4.19.12"/>
    </reaction>
</comment>
<dbReference type="GO" id="GO:0005634">
    <property type="term" value="C:nucleus"/>
    <property type="evidence" value="ECO:0007669"/>
    <property type="project" value="UniProtKB-SubCell"/>
</dbReference>
<dbReference type="EC" id="3.4.19.12" evidence="4"/>
<dbReference type="PANTHER" id="PTHR24006:SF722">
    <property type="entry name" value="UBIQUITIN CARBOXYL-TERMINAL HYDROLASE 48"/>
    <property type="match status" value="1"/>
</dbReference>
<dbReference type="Proteomes" id="UP001530400">
    <property type="component" value="Unassembled WGS sequence"/>
</dbReference>
<accession>A0ABD3MM46</accession>
<proteinExistence type="inferred from homology"/>
<sequence>MAKPITRRTKVTGGGGDSLGRIDELDDAGVWKADKTSLSITLNNGTTVINSNNNISITGATVFNNLTIVNNNVVSGNGSVNIAGTNYGTIKVIRGSKKAAATAQPKRQTAAKKSTKKDILSDPRLKHFMERSKYEAYLDPYRGVVPFFQISFPLNESQQNTDSSSADSSIDLAVGQHVFVESNHPAVIVSIDQEEKTAVVKWSNSKEDVVDLDKITPMNSLTGKTRSGRSSTDENPASELSRQNELAMELDNTTSPWMKCSTALNHNSWKQMPYYHGADVINLDNTDEDDEAETTLFRCSCSSVNQWTKSEWETAEKERLAALKKKKGKKNAKKKKNEVVIIDSNDEQEEDANKPVAEDTKDDIICGRRGDGECACDYNPFCLASIGGMFDEYRYNVARTKQQFECSNTEPTEDEFLIALKANWADIPILSKKGAAKQSDIDEKKHIRGSILIEKEKIQTHVLTHVSTSSEGELTAENCMKMLLDHHNLLIMSSLQLHLPENDSNVQLSKPPGLKNLGATCYLNSQLQCLAQNLAFMHGILSWKPTMPAATDARSIASAKRMNDVLSSMQSIMARMRYGHESSICTNEFALALGLENDEMQDPNEFAGLLFDRMQDSFRQCATISSQAELSDLLPSIFWGKSSITTTCSGCAYSSKRTDDFKFLAIPIADVKCEESSRPKGVSNDVDVQQLLNISLMPELMDGDNQYFCSGCNQKCNASRTPSFESLPPVLNLQLNRYVFNMVSFSKQKLTTKVLLPHTIEVPVQDETKTYMLVAVQNHLGNSAHGGHYVANAMDWSTGVWFEFNDEDVDVLENGPVSAFYPDQIPSDEDTKPRKISGSADAYNLLYVEMGYLSTTTQADLVCCKESDAVINHASVDPSIEESTYLLYSRMRQQQFKAEEEEHEKKARQQSRLNYRKNELINELFCTGSNTKMLDSSSNSGSNVLVELKILQRFFSCKDCLEDVFKDASESILDQKSLLCQHGSGLHPLTVARLKLLPNELFAIFSRILEKEYSMFVGDEISLATNQPIKINNLALKDDDIVCETCSTIHQLELRRKFARTENLFDLYEELHSESNDLGLVDESVDACAISNLFVTSFNKYIEGIGKALLGETKSTNTKMPPGGDLFSLDFSELLNGCKSDEGAAPKEKTNGTDEMDTTVNARITCEHGHCNVMYNQRSTRIIPKSLWTKIVKVFPNAIMHRYQPPSDQCIGDCNTCYREKESAERFPVQIKEWKASIEDNELLLTIAREEYTPTISDQSAFNLFHHDLVQGWRAAFSYLKRSKKNVSNDTVRAKLLQLCPLPQISLICEQHKQSLIPDFSKDNMCLKNYLGVELIEESHSSALLSSLSSLEEILQNNVPPASAVRFKPPRVIVDEGQNLVQIEPDICNGGCVCSVRSKSSDDKNVEVCTIDDDVEMTDELGTKEDPVFNICVHEVEGDIDMDVAASSILADLETSEDPPQQRRSRRKKKGAFPSHSLQVPKESNLARLRLVVHEKTGKRLLRQSLHLIDENPFALTHLPETDNSKDLTEFISDQTEAVSHIIMTYNDKDFNEQNGNIGTRKRPPKIDVEVEEGILSALTELAFRGMKSDEYDIGKGKNTKKRREERGFRGTFLTSSPSKDTGDTEAKDDEETKSILSVDVAAS</sequence>
<keyword evidence="8" id="KW-0788">Thiol protease</keyword>
<evidence type="ECO:0000256" key="3">
    <source>
        <dbReference type="ARBA" id="ARBA00009085"/>
    </source>
</evidence>
<keyword evidence="7" id="KW-0378">Hydrolase</keyword>
<evidence type="ECO:0000256" key="4">
    <source>
        <dbReference type="ARBA" id="ARBA00012759"/>
    </source>
</evidence>
<evidence type="ECO:0000256" key="10">
    <source>
        <dbReference type="SAM" id="MobiDB-lite"/>
    </source>
</evidence>
<keyword evidence="6" id="KW-0833">Ubl conjugation pathway</keyword>
<dbReference type="PANTHER" id="PTHR24006">
    <property type="entry name" value="UBIQUITIN CARBOXYL-TERMINAL HYDROLASE"/>
    <property type="match status" value="1"/>
</dbReference>
<dbReference type="PROSITE" id="PS00973">
    <property type="entry name" value="USP_2"/>
    <property type="match status" value="1"/>
</dbReference>
<evidence type="ECO:0000313" key="12">
    <source>
        <dbReference type="EMBL" id="KAL3765110.1"/>
    </source>
</evidence>
<dbReference type="PROSITE" id="PS50235">
    <property type="entry name" value="USP_3"/>
    <property type="match status" value="1"/>
</dbReference>
<evidence type="ECO:0000256" key="9">
    <source>
        <dbReference type="ARBA" id="ARBA00023242"/>
    </source>
</evidence>
<dbReference type="InterPro" id="IPR038765">
    <property type="entry name" value="Papain-like_cys_pep_sf"/>
</dbReference>
<feature type="region of interest" description="Disordered" evidence="10">
    <location>
        <begin position="1453"/>
        <end position="1479"/>
    </location>
</feature>
<dbReference type="PROSITE" id="PS00972">
    <property type="entry name" value="USP_1"/>
    <property type="match status" value="1"/>
</dbReference>
<dbReference type="SUPFAM" id="SSF54001">
    <property type="entry name" value="Cysteine proteinases"/>
    <property type="match status" value="1"/>
</dbReference>
<name>A0ABD3MM46_9STRA</name>
<evidence type="ECO:0000313" key="13">
    <source>
        <dbReference type="Proteomes" id="UP001530400"/>
    </source>
</evidence>
<feature type="compositionally biased region" description="Basic and acidic residues" evidence="10">
    <location>
        <begin position="1621"/>
        <end position="1634"/>
    </location>
</feature>
<dbReference type="GO" id="GO:0004843">
    <property type="term" value="F:cysteine-type deubiquitinase activity"/>
    <property type="evidence" value="ECO:0007669"/>
    <property type="project" value="UniProtKB-EC"/>
</dbReference>
<feature type="region of interest" description="Disordered" evidence="10">
    <location>
        <begin position="218"/>
        <end position="244"/>
    </location>
</feature>
<organism evidence="12 13">
    <name type="scientific">Cyclotella atomus</name>
    <dbReference type="NCBI Taxonomy" id="382360"/>
    <lineage>
        <taxon>Eukaryota</taxon>
        <taxon>Sar</taxon>
        <taxon>Stramenopiles</taxon>
        <taxon>Ochrophyta</taxon>
        <taxon>Bacillariophyta</taxon>
        <taxon>Coscinodiscophyceae</taxon>
        <taxon>Thalassiosirophycidae</taxon>
        <taxon>Stephanodiscales</taxon>
        <taxon>Stephanodiscaceae</taxon>
        <taxon>Cyclotella</taxon>
    </lineage>
</organism>
<dbReference type="InterPro" id="IPR001394">
    <property type="entry name" value="Peptidase_C19_UCH"/>
</dbReference>
<keyword evidence="5" id="KW-0645">Protease</keyword>
<reference evidence="12 13" key="1">
    <citation type="submission" date="2024-10" db="EMBL/GenBank/DDBJ databases">
        <title>Updated reference genomes for cyclostephanoid diatoms.</title>
        <authorList>
            <person name="Roberts W.R."/>
            <person name="Alverson A.J."/>
        </authorList>
    </citation>
    <scope>NUCLEOTIDE SEQUENCE [LARGE SCALE GENOMIC DNA]</scope>
    <source>
        <strain evidence="12 13">AJA010-31</strain>
    </source>
</reference>
<evidence type="ECO:0000256" key="5">
    <source>
        <dbReference type="ARBA" id="ARBA00022670"/>
    </source>
</evidence>
<feature type="domain" description="USP" evidence="11">
    <location>
        <begin position="512"/>
        <end position="850"/>
    </location>
</feature>
<feature type="region of interest" description="Disordered" evidence="10">
    <location>
        <begin position="1593"/>
        <end position="1644"/>
    </location>
</feature>
<dbReference type="InterPro" id="IPR050164">
    <property type="entry name" value="Peptidase_C19"/>
</dbReference>
<evidence type="ECO:0000259" key="11">
    <source>
        <dbReference type="PROSITE" id="PS50235"/>
    </source>
</evidence>
<dbReference type="InterPro" id="IPR018200">
    <property type="entry name" value="USP_CS"/>
</dbReference>
<comment type="caution">
    <text evidence="12">The sequence shown here is derived from an EMBL/GenBank/DDBJ whole genome shotgun (WGS) entry which is preliminary data.</text>
</comment>
<evidence type="ECO:0000256" key="6">
    <source>
        <dbReference type="ARBA" id="ARBA00022786"/>
    </source>
</evidence>
<dbReference type="Gene3D" id="3.90.70.10">
    <property type="entry name" value="Cysteine proteinases"/>
    <property type="match status" value="1"/>
</dbReference>
<protein>
    <recommendedName>
        <fullName evidence="4">ubiquitinyl hydrolase 1</fullName>
        <ecNumber evidence="4">3.4.19.12</ecNumber>
    </recommendedName>
</protein>
<comment type="similarity">
    <text evidence="3">Belongs to the peptidase C19 family.</text>
</comment>
<keyword evidence="13" id="KW-1185">Reference proteome</keyword>
<gene>
    <name evidence="12" type="ORF">ACHAWO_009429</name>
</gene>
<dbReference type="InterPro" id="IPR028889">
    <property type="entry name" value="USP"/>
</dbReference>